<dbReference type="OrthoDB" id="294251at2759"/>
<dbReference type="GO" id="GO:0005096">
    <property type="term" value="F:GTPase activator activity"/>
    <property type="evidence" value="ECO:0007669"/>
    <property type="project" value="UniProtKB-KW"/>
</dbReference>
<keyword evidence="6" id="KW-1185">Reference proteome</keyword>
<organism evidence="5 6">
    <name type="scientific">Daphnia galeata</name>
    <dbReference type="NCBI Taxonomy" id="27404"/>
    <lineage>
        <taxon>Eukaryota</taxon>
        <taxon>Metazoa</taxon>
        <taxon>Ecdysozoa</taxon>
        <taxon>Arthropoda</taxon>
        <taxon>Crustacea</taxon>
        <taxon>Branchiopoda</taxon>
        <taxon>Diplostraca</taxon>
        <taxon>Cladocera</taxon>
        <taxon>Anomopoda</taxon>
        <taxon>Daphniidae</taxon>
        <taxon>Daphnia</taxon>
    </lineage>
</organism>
<dbReference type="InterPro" id="IPR050302">
    <property type="entry name" value="Rab_GAP_TBC_domain"/>
</dbReference>
<comment type="caution">
    <text evidence="5">The sequence shown here is derived from an EMBL/GenBank/DDBJ whole genome shotgun (WGS) entry which is preliminary data.</text>
</comment>
<sequence length="351" mass="40648">MISSFSKVDEYGFERPGLKVNYLCCYFFNFTIFCFILDDFDYKAYEAFASRYLAILTRRAMRWNSILSQQNLPDGGTMKRFVRKGVPAQFRGKVWMMTSGANFLKSRQPNLYQDLISDNSHQSWDEIIQNDLNRTYPDNIYFVPSSDGKLNSLYNILRASARHNTSVGYCQGLNYVAGLLLIATKDEEQSFWLLTVLIRNILPSYYSSNMQGLITDIAVLGELVRLKSSKLDRLLKDLHLPWPILVTKWFICLYAEVLPVETVLRVWDCMFNEGSKIIFRVALTLIKMNETELLRCSDFGDMAELFKQITRSSSVLDCHQFMEAMFKLPGSLPASKIDSLRTRFRQVNVDR</sequence>
<evidence type="ECO:0000313" key="5">
    <source>
        <dbReference type="EMBL" id="CAH0110380.1"/>
    </source>
</evidence>
<dbReference type="AlphaFoldDB" id="A0A8J2RX51"/>
<name>A0A8J2RX51_9CRUS</name>
<feature type="domain" description="Rab-GAP TBC" evidence="4">
    <location>
        <begin position="85"/>
        <end position="274"/>
    </location>
</feature>
<evidence type="ECO:0000256" key="1">
    <source>
        <dbReference type="ARBA" id="ARBA00022468"/>
    </source>
</evidence>
<dbReference type="PROSITE" id="PS50086">
    <property type="entry name" value="TBC_RABGAP"/>
    <property type="match status" value="1"/>
</dbReference>
<dbReference type="Pfam" id="PF00566">
    <property type="entry name" value="RabGAP-TBC"/>
    <property type="match status" value="1"/>
</dbReference>
<dbReference type="SMART" id="SM00164">
    <property type="entry name" value="TBC"/>
    <property type="match status" value="1"/>
</dbReference>
<dbReference type="InterPro" id="IPR035969">
    <property type="entry name" value="Rab-GAP_TBC_sf"/>
</dbReference>
<comment type="function">
    <text evidence="2">May act as a GTPase-activating protein for Rab family protein(s).</text>
</comment>
<dbReference type="EMBL" id="CAKKLH010000303">
    <property type="protein sequence ID" value="CAH0110380.1"/>
    <property type="molecule type" value="Genomic_DNA"/>
</dbReference>
<evidence type="ECO:0000313" key="6">
    <source>
        <dbReference type="Proteomes" id="UP000789390"/>
    </source>
</evidence>
<dbReference type="FunFam" id="1.10.8.270:FF:000016">
    <property type="entry name" value="TBC1 domain family member 2A"/>
    <property type="match status" value="1"/>
</dbReference>
<proteinExistence type="predicted"/>
<evidence type="ECO:0000256" key="3">
    <source>
        <dbReference type="ARBA" id="ARBA00070878"/>
    </source>
</evidence>
<dbReference type="Gene3D" id="1.10.472.80">
    <property type="entry name" value="Ypt/Rab-GAP domain of gyp1p, domain 3"/>
    <property type="match status" value="1"/>
</dbReference>
<dbReference type="FunFam" id="1.10.472.80:FF:000029">
    <property type="entry name" value="Growth hormone-regulated TBC protein 1"/>
    <property type="match status" value="1"/>
</dbReference>
<protein>
    <recommendedName>
        <fullName evidence="3">Growth hormone-regulated TBC protein 1</fullName>
    </recommendedName>
</protein>
<keyword evidence="1" id="KW-0343">GTPase activation</keyword>
<gene>
    <name evidence="5" type="ORF">DGAL_LOCUS13946</name>
</gene>
<dbReference type="Gene3D" id="1.10.8.270">
    <property type="entry name" value="putative rabgap domain of human tbc1 domain family member 14 like domains"/>
    <property type="match status" value="1"/>
</dbReference>
<dbReference type="PANTHER" id="PTHR47219">
    <property type="entry name" value="RAB GTPASE-ACTIVATING PROTEIN 1-LIKE"/>
    <property type="match status" value="1"/>
</dbReference>
<dbReference type="SUPFAM" id="SSF47923">
    <property type="entry name" value="Ypt/Rab-GAP domain of gyp1p"/>
    <property type="match status" value="2"/>
</dbReference>
<evidence type="ECO:0000256" key="2">
    <source>
        <dbReference type="ARBA" id="ARBA00043879"/>
    </source>
</evidence>
<dbReference type="Gene3D" id="1.10.10.750">
    <property type="entry name" value="Ypt/Rab-GAP domain of gyp1p, domain 1"/>
    <property type="match status" value="1"/>
</dbReference>
<accession>A0A8J2RX51</accession>
<reference evidence="5" key="1">
    <citation type="submission" date="2021-11" db="EMBL/GenBank/DDBJ databases">
        <authorList>
            <person name="Schell T."/>
        </authorList>
    </citation>
    <scope>NUCLEOTIDE SEQUENCE</scope>
    <source>
        <strain evidence="5">M5</strain>
    </source>
</reference>
<evidence type="ECO:0000259" key="4">
    <source>
        <dbReference type="PROSITE" id="PS50086"/>
    </source>
</evidence>
<dbReference type="Proteomes" id="UP000789390">
    <property type="component" value="Unassembled WGS sequence"/>
</dbReference>
<dbReference type="InterPro" id="IPR000195">
    <property type="entry name" value="Rab-GAP-TBC_dom"/>
</dbReference>
<dbReference type="GO" id="GO:0031267">
    <property type="term" value="F:small GTPase binding"/>
    <property type="evidence" value="ECO:0007669"/>
    <property type="project" value="TreeGrafter"/>
</dbReference>
<dbReference type="PANTHER" id="PTHR47219:SF10">
    <property type="entry name" value="GROWTH HORMONE-REGULATED TBC PROTEIN 1"/>
    <property type="match status" value="1"/>
</dbReference>